<dbReference type="PANTHER" id="PTHR43327">
    <property type="entry name" value="STOMATIN-LIKE PROTEIN 2, MITOCHONDRIAL"/>
    <property type="match status" value="1"/>
</dbReference>
<dbReference type="CDD" id="cd03404">
    <property type="entry name" value="SPFH_HflK"/>
    <property type="match status" value="1"/>
</dbReference>
<evidence type="ECO:0000256" key="6">
    <source>
        <dbReference type="SAM" id="Phobius"/>
    </source>
</evidence>
<dbReference type="EMBL" id="UINC01001459">
    <property type="protein sequence ID" value="SUZ81208.1"/>
    <property type="molecule type" value="Genomic_DNA"/>
</dbReference>
<comment type="similarity">
    <text evidence="2">Belongs to the band 7/mec-2 family. HflK subfamily.</text>
</comment>
<evidence type="ECO:0000256" key="5">
    <source>
        <dbReference type="ARBA" id="ARBA00023136"/>
    </source>
</evidence>
<dbReference type="SUPFAM" id="SSF117892">
    <property type="entry name" value="Band 7/SPFH domain"/>
    <property type="match status" value="1"/>
</dbReference>
<dbReference type="InterPro" id="IPR010201">
    <property type="entry name" value="HflK"/>
</dbReference>
<feature type="domain" description="Band 7" evidence="7">
    <location>
        <begin position="37"/>
        <end position="219"/>
    </location>
</feature>
<evidence type="ECO:0000256" key="1">
    <source>
        <dbReference type="ARBA" id="ARBA00004370"/>
    </source>
</evidence>
<feature type="transmembrane region" description="Helical" evidence="6">
    <location>
        <begin position="21"/>
        <end position="42"/>
    </location>
</feature>
<keyword evidence="5 6" id="KW-0472">Membrane</keyword>
<keyword evidence="4 6" id="KW-1133">Transmembrane helix</keyword>
<evidence type="ECO:0000313" key="8">
    <source>
        <dbReference type="EMBL" id="SUZ81208.1"/>
    </source>
</evidence>
<gene>
    <name evidence="8" type="ORF">METZ01_LOCUS34062</name>
</gene>
<name>A0A381QR34_9ZZZZ</name>
<reference evidence="8" key="1">
    <citation type="submission" date="2018-05" db="EMBL/GenBank/DDBJ databases">
        <authorList>
            <person name="Lanie J.A."/>
            <person name="Ng W.-L."/>
            <person name="Kazmierczak K.M."/>
            <person name="Andrzejewski T.M."/>
            <person name="Davidsen T.M."/>
            <person name="Wayne K.J."/>
            <person name="Tettelin H."/>
            <person name="Glass J.I."/>
            <person name="Rusch D."/>
            <person name="Podicherti R."/>
            <person name="Tsui H.-C.T."/>
            <person name="Winkler M.E."/>
        </authorList>
    </citation>
    <scope>NUCLEOTIDE SEQUENCE</scope>
</reference>
<organism evidence="8">
    <name type="scientific">marine metagenome</name>
    <dbReference type="NCBI Taxonomy" id="408172"/>
    <lineage>
        <taxon>unclassified sequences</taxon>
        <taxon>metagenomes</taxon>
        <taxon>ecological metagenomes</taxon>
    </lineage>
</organism>
<dbReference type="AlphaFoldDB" id="A0A381QR34"/>
<sequence>MEDQFGFDVNKFKIPKVPWRTAAGGLLALAALVGVFGAVYQIEPEEVGVVLRFGEYHRTTNPGLNFKLPLVETLYRVPVQRQLSQEFGVRTGVGNIRGEVAGQQRRVAEEAVMLTGDLNVAVVEWIVQYRVSDPRQYLFEVRNLEETFHDMTEAVMREAVGDRTVTEVVTIGRQDIESSVEARLQELTTQYQMGLAVDQVVLQDVNPPDPVRPSWDEVSQAQQQRDRLINEALAEYNAVIPRARGEAQQAILQAEGYAVDRVNRAQGEASRFAALEAAYRQAPEVTRRRMYLETMQQILPQVGRKVFVAEGATGVLPLLSLDGGARAATAALTNTTQRTGGDQ</sequence>
<keyword evidence="3 6" id="KW-0812">Transmembrane</keyword>
<dbReference type="InterPro" id="IPR036013">
    <property type="entry name" value="Band_7/SPFH_dom_sf"/>
</dbReference>
<dbReference type="Pfam" id="PF01145">
    <property type="entry name" value="Band_7"/>
    <property type="match status" value="1"/>
</dbReference>
<evidence type="ECO:0000259" key="7">
    <source>
        <dbReference type="SMART" id="SM00244"/>
    </source>
</evidence>
<dbReference type="Gene3D" id="3.30.479.30">
    <property type="entry name" value="Band 7 domain"/>
    <property type="match status" value="1"/>
</dbReference>
<dbReference type="PANTHER" id="PTHR43327:SF2">
    <property type="entry name" value="MODULATOR OF FTSH PROTEASE HFLK"/>
    <property type="match status" value="1"/>
</dbReference>
<dbReference type="NCBIfam" id="TIGR01933">
    <property type="entry name" value="hflK"/>
    <property type="match status" value="1"/>
</dbReference>
<protein>
    <recommendedName>
        <fullName evidence="7">Band 7 domain-containing protein</fullName>
    </recommendedName>
</protein>
<accession>A0A381QR34</accession>
<dbReference type="InterPro" id="IPR001107">
    <property type="entry name" value="Band_7"/>
</dbReference>
<dbReference type="GO" id="GO:0016020">
    <property type="term" value="C:membrane"/>
    <property type="evidence" value="ECO:0007669"/>
    <property type="project" value="UniProtKB-SubCell"/>
</dbReference>
<proteinExistence type="inferred from homology"/>
<dbReference type="SMART" id="SM00244">
    <property type="entry name" value="PHB"/>
    <property type="match status" value="1"/>
</dbReference>
<comment type="subcellular location">
    <subcellularLocation>
        <location evidence="1">Membrane</location>
    </subcellularLocation>
</comment>
<evidence type="ECO:0000256" key="2">
    <source>
        <dbReference type="ARBA" id="ARBA00006971"/>
    </source>
</evidence>
<evidence type="ECO:0000256" key="4">
    <source>
        <dbReference type="ARBA" id="ARBA00022989"/>
    </source>
</evidence>
<dbReference type="InterPro" id="IPR050710">
    <property type="entry name" value="Band7/mec-2_domain"/>
</dbReference>
<evidence type="ECO:0000256" key="3">
    <source>
        <dbReference type="ARBA" id="ARBA00022692"/>
    </source>
</evidence>